<feature type="compositionally biased region" description="Basic and acidic residues" evidence="1">
    <location>
        <begin position="134"/>
        <end position="153"/>
    </location>
</feature>
<accession>A0ABM1C3A7</accession>
<feature type="compositionally biased region" description="Basic residues" evidence="1">
    <location>
        <begin position="233"/>
        <end position="243"/>
    </location>
</feature>
<organism evidence="2 3">
    <name type="scientific">Limulus polyphemus</name>
    <name type="common">Atlantic horseshoe crab</name>
    <dbReference type="NCBI Taxonomy" id="6850"/>
    <lineage>
        <taxon>Eukaryota</taxon>
        <taxon>Metazoa</taxon>
        <taxon>Ecdysozoa</taxon>
        <taxon>Arthropoda</taxon>
        <taxon>Chelicerata</taxon>
        <taxon>Merostomata</taxon>
        <taxon>Xiphosura</taxon>
        <taxon>Limulidae</taxon>
        <taxon>Limulus</taxon>
    </lineage>
</organism>
<keyword evidence="2" id="KW-1185">Reference proteome</keyword>
<evidence type="ECO:0000313" key="3">
    <source>
        <dbReference type="RefSeq" id="XP_013793420.2"/>
    </source>
</evidence>
<feature type="compositionally biased region" description="Acidic residues" evidence="1">
    <location>
        <begin position="37"/>
        <end position="47"/>
    </location>
</feature>
<evidence type="ECO:0000313" key="2">
    <source>
        <dbReference type="Proteomes" id="UP000694941"/>
    </source>
</evidence>
<feature type="compositionally biased region" description="Low complexity" evidence="1">
    <location>
        <begin position="376"/>
        <end position="389"/>
    </location>
</feature>
<reference evidence="3" key="1">
    <citation type="submission" date="2025-08" db="UniProtKB">
        <authorList>
            <consortium name="RefSeq"/>
        </authorList>
    </citation>
    <scope>IDENTIFICATION</scope>
    <source>
        <tissue evidence="3">Muscle</tissue>
    </source>
</reference>
<name>A0ABM1C3A7_LIMPO</name>
<dbReference type="GeneID" id="106477391"/>
<feature type="region of interest" description="Disordered" evidence="1">
    <location>
        <begin position="72"/>
        <end position="153"/>
    </location>
</feature>
<feature type="compositionally biased region" description="Basic and acidic residues" evidence="1">
    <location>
        <begin position="260"/>
        <end position="271"/>
    </location>
</feature>
<feature type="compositionally biased region" description="Basic and acidic residues" evidence="1">
    <location>
        <begin position="1"/>
        <end position="10"/>
    </location>
</feature>
<gene>
    <name evidence="3" type="primary">LOC106477391</name>
</gene>
<sequence length="519" mass="58749">MLRPQDRWCPVDEGSSSPQLSDSKGKVPERFSRLESDSESEESDSDEDKLSTVDYDTDLLSKSDFECDTMLISSRKADDERDNLEVTNEENSYDTSEMHKSEESDSDTRSSDTLEPGKSISSVDCTPIKKRKVINTEKDEPINHDVKESETSEHVICPEEEEEIKAIHTECLLEKKDCTISTAEEVSKNSSVLGRTDPRVAGKIDEKEMINIESRESETNIVLDKYVPKKCVHKHKKEHKARKGDKDIKNETFEPLMTKRNSEAMVKKFDENDVTGGDKISTRDTQEKKKAHRESKLSSNIGANVLDDIDSDSDSEFARFKTFAKASDISLVKKSRSDTNTHFYAKSPRGRKTGENWIKQKWSFSPEKVRNKDQNSSKSSSFKSVLSVVRTVGHKTNRTRSSSNERSPSSSSTTEDQKVNICGRSENSSDSSSSNKFRHTAVGSKKSVEKKEHFRQERMVFLKSLQNVENTKRERKEKDNHSSISITVHDGELFFCFIVILSCTCLLGLSTPTTDVLNK</sequence>
<feature type="region of interest" description="Disordered" evidence="1">
    <location>
        <begin position="233"/>
        <end position="310"/>
    </location>
</feature>
<feature type="region of interest" description="Disordered" evidence="1">
    <location>
        <begin position="1"/>
        <end position="57"/>
    </location>
</feature>
<protein>
    <submittedName>
        <fullName evidence="3">Protein starmaker-like</fullName>
    </submittedName>
</protein>
<feature type="compositionally biased region" description="Low complexity" evidence="1">
    <location>
        <begin position="425"/>
        <end position="435"/>
    </location>
</feature>
<proteinExistence type="predicted"/>
<feature type="compositionally biased region" description="Basic and acidic residues" evidence="1">
    <location>
        <begin position="23"/>
        <end position="36"/>
    </location>
</feature>
<feature type="compositionally biased region" description="Low complexity" evidence="1">
    <location>
        <begin position="399"/>
        <end position="414"/>
    </location>
</feature>
<feature type="region of interest" description="Disordered" evidence="1">
    <location>
        <begin position="334"/>
        <end position="449"/>
    </location>
</feature>
<dbReference type="Proteomes" id="UP000694941">
    <property type="component" value="Unplaced"/>
</dbReference>
<evidence type="ECO:0000256" key="1">
    <source>
        <dbReference type="SAM" id="MobiDB-lite"/>
    </source>
</evidence>
<dbReference type="RefSeq" id="XP_013793420.2">
    <property type="nucleotide sequence ID" value="XM_013937966.2"/>
</dbReference>
<feature type="compositionally biased region" description="Basic and acidic residues" evidence="1">
    <location>
        <begin position="96"/>
        <end position="112"/>
    </location>
</feature>